<comment type="caution">
    <text evidence="1">The sequence shown here is derived from an EMBL/GenBank/DDBJ whole genome shotgun (WGS) entry which is preliminary data.</text>
</comment>
<evidence type="ECO:0008006" key="3">
    <source>
        <dbReference type="Google" id="ProtNLM"/>
    </source>
</evidence>
<sequence length="165" mass="17605">MNKSIVLIVGVTAILFAGIVFLARPSEQENNQENQVLGQSTFMAEHGMFSFGTISMAQGKVNHEYRVINQGSEPITIGKVYTSCMCTEALVLKDGKTYGPYGMAGHGFIPKVGVTLEPGESMQVRAVFDPAAHGPAGVGMVQRTIIVENSDGAPLELNFEATVTP</sequence>
<dbReference type="EMBL" id="MHUG01000024">
    <property type="protein sequence ID" value="OHA72737.1"/>
    <property type="molecule type" value="Genomic_DNA"/>
</dbReference>
<dbReference type="Proteomes" id="UP000176917">
    <property type="component" value="Unassembled WGS sequence"/>
</dbReference>
<name>A0A1G2RIX9_9BACT</name>
<evidence type="ECO:0000313" key="1">
    <source>
        <dbReference type="EMBL" id="OHA72737.1"/>
    </source>
</evidence>
<evidence type="ECO:0000313" key="2">
    <source>
        <dbReference type="Proteomes" id="UP000176917"/>
    </source>
</evidence>
<gene>
    <name evidence="1" type="ORF">A3B24_00675</name>
</gene>
<reference evidence="1 2" key="1">
    <citation type="journal article" date="2016" name="Nat. Commun.">
        <title>Thousands of microbial genomes shed light on interconnected biogeochemical processes in an aquifer system.</title>
        <authorList>
            <person name="Anantharaman K."/>
            <person name="Brown C.T."/>
            <person name="Hug L.A."/>
            <person name="Sharon I."/>
            <person name="Castelle C.J."/>
            <person name="Probst A.J."/>
            <person name="Thomas B.C."/>
            <person name="Singh A."/>
            <person name="Wilkins M.J."/>
            <person name="Karaoz U."/>
            <person name="Brodie E.L."/>
            <person name="Williams K.H."/>
            <person name="Hubbard S.S."/>
            <person name="Banfield J.F."/>
        </authorList>
    </citation>
    <scope>NUCLEOTIDE SEQUENCE [LARGE SCALE GENOMIC DNA]</scope>
</reference>
<organism evidence="1 2">
    <name type="scientific">Candidatus Wildermuthbacteria bacterium RIFCSPLOWO2_01_FULL_48_16</name>
    <dbReference type="NCBI Taxonomy" id="1802461"/>
    <lineage>
        <taxon>Bacteria</taxon>
        <taxon>Candidatus Wildermuthiibacteriota</taxon>
    </lineage>
</organism>
<protein>
    <recommendedName>
        <fullName evidence="3">DUF1573 domain-containing protein</fullName>
    </recommendedName>
</protein>
<dbReference type="Pfam" id="PF07610">
    <property type="entry name" value="DUF1573"/>
    <property type="match status" value="1"/>
</dbReference>
<accession>A0A1G2RIX9</accession>
<dbReference type="Gene3D" id="2.60.40.10">
    <property type="entry name" value="Immunoglobulins"/>
    <property type="match status" value="1"/>
</dbReference>
<dbReference type="AlphaFoldDB" id="A0A1G2RIX9"/>
<dbReference type="InterPro" id="IPR013783">
    <property type="entry name" value="Ig-like_fold"/>
</dbReference>
<dbReference type="InterPro" id="IPR011467">
    <property type="entry name" value="DUF1573"/>
</dbReference>
<proteinExistence type="predicted"/>
<dbReference type="STRING" id="1802461.A3B24_00675"/>